<dbReference type="Gene3D" id="3.30.505.10">
    <property type="entry name" value="SH2 domain"/>
    <property type="match status" value="1"/>
</dbReference>
<dbReference type="Proteomes" id="UP000694395">
    <property type="component" value="Chromosome 16"/>
</dbReference>
<dbReference type="PANTHER" id="PTHR11034">
    <property type="entry name" value="N-MYC DOWNSTREAM REGULATED"/>
    <property type="match status" value="1"/>
</dbReference>
<keyword evidence="5" id="KW-1185">Reference proteome</keyword>
<proteinExistence type="inferred from homology"/>
<keyword evidence="2" id="KW-0727">SH2 domain</keyword>
<comment type="similarity">
    <text evidence="1">Belongs to the NDRG family.</text>
</comment>
<dbReference type="AlphaFoldDB" id="A0A8C7TTP3"/>
<dbReference type="Pfam" id="PF03096">
    <property type="entry name" value="Ndr"/>
    <property type="match status" value="1"/>
</dbReference>
<evidence type="ECO:0000259" key="3">
    <source>
        <dbReference type="PROSITE" id="PS50001"/>
    </source>
</evidence>
<sequence length="494" mass="55724">MLHSVSSFLLNVYLSRTHKWGDFKQCCPLPLADKSCFNTLFNFEDMQEITSHFAVVHVDAPGQQEGAPPFPTGYQYPTMDELSEMLPSVMTQLKVTSVIGIGVGAGAYILSRLALNEPALVEGLVLINVDPCAKGWMDWAASKMSGWTSNLVDIVMAHHFSDDELSDNQEITQTYRLHIAQDINQENLALFCNAYNSRRDLEIERPVTGLTDDTVNTLTCTSLLVVGDTSPAVDAVVGFYFKWLHFNGMFSVCVLQPGKLAEAFKYFIQGMGYSEYCSFSFSRLWCQTWGFSHGEWWKVRSSATGNESYIPSNYTAKVYHRWQYEGLSREKAEELLFLPYNQTGSFLVRESETHPGANSLSVRKSSDQDRRSVKHYRIQQLENGWLYISPCLTFPNLRALVDHYSEVRDGLCCLLGEPCFIQGSNNVPVVTGPLPMAVRKPTLNWKDMDSSMIFGKDKGKDNEDSLVSEGLKEAIKSYRFMTEDCKGSSHKWDS</sequence>
<dbReference type="SMART" id="SM00252">
    <property type="entry name" value="SH2"/>
    <property type="match status" value="1"/>
</dbReference>
<evidence type="ECO:0000313" key="5">
    <source>
        <dbReference type="Proteomes" id="UP000694395"/>
    </source>
</evidence>
<dbReference type="Gene3D" id="3.40.50.1820">
    <property type="entry name" value="alpha/beta hydrolase"/>
    <property type="match status" value="1"/>
</dbReference>
<dbReference type="SUPFAM" id="SSF53474">
    <property type="entry name" value="alpha/beta-Hydrolases"/>
    <property type="match status" value="1"/>
</dbReference>
<evidence type="ECO:0000313" key="4">
    <source>
        <dbReference type="Ensembl" id="ENSOMYP00000088339.2"/>
    </source>
</evidence>
<dbReference type="GeneTree" id="ENSGT00950000182872"/>
<dbReference type="InterPro" id="IPR036860">
    <property type="entry name" value="SH2_dom_sf"/>
</dbReference>
<dbReference type="PROSITE" id="PS50001">
    <property type="entry name" value="SH2"/>
    <property type="match status" value="1"/>
</dbReference>
<accession>A0A8C7TTP3</accession>
<dbReference type="InterPro" id="IPR029058">
    <property type="entry name" value="AB_hydrolase_fold"/>
</dbReference>
<dbReference type="InterPro" id="IPR004142">
    <property type="entry name" value="NDRG"/>
</dbReference>
<dbReference type="Gene3D" id="2.30.30.40">
    <property type="entry name" value="SH3 Domains"/>
    <property type="match status" value="1"/>
</dbReference>
<reference evidence="4" key="1">
    <citation type="submission" date="2020-07" db="EMBL/GenBank/DDBJ databases">
        <title>A long reads based de novo assembly of the rainbow trout Arlee double haploid line genome.</title>
        <authorList>
            <person name="Gao G."/>
            <person name="Palti Y."/>
        </authorList>
    </citation>
    <scope>NUCLEOTIDE SEQUENCE [LARGE SCALE GENOMIC DNA]</scope>
</reference>
<dbReference type="Pfam" id="PF00017">
    <property type="entry name" value="SH2"/>
    <property type="match status" value="1"/>
</dbReference>
<reference evidence="4" key="3">
    <citation type="submission" date="2025-09" db="UniProtKB">
        <authorList>
            <consortium name="Ensembl"/>
        </authorList>
    </citation>
    <scope>IDENTIFICATION</scope>
</reference>
<dbReference type="PRINTS" id="PR00401">
    <property type="entry name" value="SH2DOMAIN"/>
</dbReference>
<dbReference type="Ensembl" id="ENSOMYT00000096209.2">
    <property type="protein sequence ID" value="ENSOMYP00000088339.2"/>
    <property type="gene ID" value="ENSOMYG00000040817.2"/>
</dbReference>
<protein>
    <submittedName>
        <fullName evidence="4">Ndrg family member 3b</fullName>
    </submittedName>
</protein>
<gene>
    <name evidence="4" type="primary">LOC110492595</name>
</gene>
<reference evidence="4" key="2">
    <citation type="submission" date="2025-08" db="UniProtKB">
        <authorList>
            <consortium name="Ensembl"/>
        </authorList>
    </citation>
    <scope>IDENTIFICATION</scope>
</reference>
<name>A0A8C7TTP3_ONCMY</name>
<organism evidence="4 5">
    <name type="scientific">Oncorhynchus mykiss</name>
    <name type="common">Rainbow trout</name>
    <name type="synonym">Salmo gairdneri</name>
    <dbReference type="NCBI Taxonomy" id="8022"/>
    <lineage>
        <taxon>Eukaryota</taxon>
        <taxon>Metazoa</taxon>
        <taxon>Chordata</taxon>
        <taxon>Craniata</taxon>
        <taxon>Vertebrata</taxon>
        <taxon>Euteleostomi</taxon>
        <taxon>Actinopterygii</taxon>
        <taxon>Neopterygii</taxon>
        <taxon>Teleostei</taxon>
        <taxon>Protacanthopterygii</taxon>
        <taxon>Salmoniformes</taxon>
        <taxon>Salmonidae</taxon>
        <taxon>Salmoninae</taxon>
        <taxon>Oncorhynchus</taxon>
    </lineage>
</organism>
<feature type="domain" description="SH2" evidence="3">
    <location>
        <begin position="322"/>
        <end position="419"/>
    </location>
</feature>
<dbReference type="SUPFAM" id="SSF55550">
    <property type="entry name" value="SH2 domain"/>
    <property type="match status" value="1"/>
</dbReference>
<evidence type="ECO:0000256" key="2">
    <source>
        <dbReference type="PROSITE-ProRule" id="PRU00191"/>
    </source>
</evidence>
<dbReference type="InterPro" id="IPR000980">
    <property type="entry name" value="SH2"/>
</dbReference>
<evidence type="ECO:0000256" key="1">
    <source>
        <dbReference type="ARBA" id="ARBA00005598"/>
    </source>
</evidence>